<evidence type="ECO:0000313" key="2">
    <source>
        <dbReference type="Proteomes" id="UP000765509"/>
    </source>
</evidence>
<accession>A0A9Q3HM61</accession>
<dbReference type="AlphaFoldDB" id="A0A9Q3HM61"/>
<dbReference type="Proteomes" id="UP000765509">
    <property type="component" value="Unassembled WGS sequence"/>
</dbReference>
<name>A0A9Q3HM61_9BASI</name>
<dbReference type="EMBL" id="AVOT02019930">
    <property type="protein sequence ID" value="MBW0507819.1"/>
    <property type="molecule type" value="Genomic_DNA"/>
</dbReference>
<gene>
    <name evidence="1" type="ORF">O181_047534</name>
</gene>
<comment type="caution">
    <text evidence="1">The sequence shown here is derived from an EMBL/GenBank/DDBJ whole genome shotgun (WGS) entry which is preliminary data.</text>
</comment>
<sequence length="96" mass="11228">MLAKGWNSKLPVDTLKKGLVDIHQTSSSFELLLDKVRHHENKSMNDAFENAKHKWYKSHKTTDFEVGDLILVSTLNFNKIKSQKEIETLLFRTIHY</sequence>
<proteinExistence type="predicted"/>
<keyword evidence="2" id="KW-1185">Reference proteome</keyword>
<organism evidence="1 2">
    <name type="scientific">Austropuccinia psidii MF-1</name>
    <dbReference type="NCBI Taxonomy" id="1389203"/>
    <lineage>
        <taxon>Eukaryota</taxon>
        <taxon>Fungi</taxon>
        <taxon>Dikarya</taxon>
        <taxon>Basidiomycota</taxon>
        <taxon>Pucciniomycotina</taxon>
        <taxon>Pucciniomycetes</taxon>
        <taxon>Pucciniales</taxon>
        <taxon>Sphaerophragmiaceae</taxon>
        <taxon>Austropuccinia</taxon>
    </lineage>
</organism>
<evidence type="ECO:0000313" key="1">
    <source>
        <dbReference type="EMBL" id="MBW0507819.1"/>
    </source>
</evidence>
<reference evidence="1" key="1">
    <citation type="submission" date="2021-03" db="EMBL/GenBank/DDBJ databases">
        <title>Draft genome sequence of rust myrtle Austropuccinia psidii MF-1, a brazilian biotype.</title>
        <authorList>
            <person name="Quecine M.C."/>
            <person name="Pachon D.M.R."/>
            <person name="Bonatelli M.L."/>
            <person name="Correr F.H."/>
            <person name="Franceschini L.M."/>
            <person name="Leite T.F."/>
            <person name="Margarido G.R.A."/>
            <person name="Almeida C.A."/>
            <person name="Ferrarezi J.A."/>
            <person name="Labate C.A."/>
        </authorList>
    </citation>
    <scope>NUCLEOTIDE SEQUENCE</scope>
    <source>
        <strain evidence="1">MF-1</strain>
    </source>
</reference>
<protein>
    <submittedName>
        <fullName evidence="1">Uncharacterized protein</fullName>
    </submittedName>
</protein>